<dbReference type="InterPro" id="IPR023809">
    <property type="entry name" value="Thiopep_bacteriocin_synth_dom"/>
</dbReference>
<feature type="domain" description="Thiopeptide-type bacteriocin biosynthesis" evidence="1">
    <location>
        <begin position="12"/>
        <end position="267"/>
    </location>
</feature>
<dbReference type="EMBL" id="CP034160">
    <property type="protein sequence ID" value="AZI55206.1"/>
    <property type="molecule type" value="Genomic_DNA"/>
</dbReference>
<organism evidence="2 3">
    <name type="scientific">Epilithonimonas vandammei</name>
    <dbReference type="NCBI Taxonomy" id="2487072"/>
    <lineage>
        <taxon>Bacteria</taxon>
        <taxon>Pseudomonadati</taxon>
        <taxon>Bacteroidota</taxon>
        <taxon>Flavobacteriia</taxon>
        <taxon>Flavobacteriales</taxon>
        <taxon>Weeksellaceae</taxon>
        <taxon>Chryseobacterium group</taxon>
        <taxon>Epilithonimonas</taxon>
    </lineage>
</organism>
<dbReference type="RefSeq" id="WP_124986326.1">
    <property type="nucleotide sequence ID" value="NZ_CP034160.1"/>
</dbReference>
<accession>A0A3G8ZMT2</accession>
<dbReference type="KEGG" id="eva:EIB75_08095"/>
<evidence type="ECO:0000313" key="2">
    <source>
        <dbReference type="EMBL" id="AZI55206.1"/>
    </source>
</evidence>
<dbReference type="AlphaFoldDB" id="A0A3G8ZMT2"/>
<protein>
    <submittedName>
        <fullName evidence="2">Lantibiotic dehydratase</fullName>
    </submittedName>
</protein>
<evidence type="ECO:0000313" key="3">
    <source>
        <dbReference type="Proteomes" id="UP000272316"/>
    </source>
</evidence>
<dbReference type="Pfam" id="PF14028">
    <property type="entry name" value="Lant_dehydr_C"/>
    <property type="match status" value="1"/>
</dbReference>
<dbReference type="Proteomes" id="UP000272316">
    <property type="component" value="Chromosome"/>
</dbReference>
<name>A0A3G8ZMT2_9FLAO</name>
<sequence length="273" mass="33124">MNTRKFYLDTDWQYLKIYCGIKTADIILKESITPLVSQLKEENLIKKWFFIRYNDPKPHIRLRFQLSDIKDYEKILEISNLFLKVFIDSGEISNIVIDSYFRESERYGIDTIETAEELFYKSSELVMGFLNYEDEEKIIVSMFYIEQIFSELKLQNTEKQDWINKSNISFKKEFNADKRLNSQLNRKFIEFEPKYRAFFESVEFDETRNLIIVNLSESKSTFKKLREYDSNFLVSFFSDIFHMHINRTFISSQRLFEMIIYDYLFRHIKVLSK</sequence>
<proteinExistence type="predicted"/>
<dbReference type="NCBIfam" id="TIGR03891">
    <property type="entry name" value="thiopep_ocin"/>
    <property type="match status" value="1"/>
</dbReference>
<evidence type="ECO:0000259" key="1">
    <source>
        <dbReference type="Pfam" id="PF14028"/>
    </source>
</evidence>
<gene>
    <name evidence="2" type="ORF">EIB75_08095</name>
</gene>
<reference evidence="3" key="1">
    <citation type="submission" date="2018-11" db="EMBL/GenBank/DDBJ databases">
        <title>Proposal to divide the Flavobacteriaceae and reorganize its genera based on Amino Acid Identity values calculated from whole genome sequences.</title>
        <authorList>
            <person name="Nicholson A.C."/>
            <person name="Gulvik C.A."/>
            <person name="Whitney A.M."/>
            <person name="Sheth M."/>
            <person name="Batra D."/>
            <person name="Pryor J."/>
            <person name="Bernardet J.-F."/>
            <person name="Hugo C."/>
            <person name="Kampfer P."/>
            <person name="Newman J.D."/>
            <person name="McQuiston J.R."/>
        </authorList>
    </citation>
    <scope>NUCLEOTIDE SEQUENCE [LARGE SCALE GENOMIC DNA]</scope>
    <source>
        <strain evidence="3">H6466</strain>
    </source>
</reference>